<evidence type="ECO:0000313" key="4">
    <source>
        <dbReference type="EMBL" id="GGA34631.1"/>
    </source>
</evidence>
<keyword evidence="5" id="KW-1185">Reference proteome</keyword>
<organism evidence="4 5">
    <name type="scientific">Kroppenstedtia guangzhouensis</name>
    <dbReference type="NCBI Taxonomy" id="1274356"/>
    <lineage>
        <taxon>Bacteria</taxon>
        <taxon>Bacillati</taxon>
        <taxon>Bacillota</taxon>
        <taxon>Bacilli</taxon>
        <taxon>Bacillales</taxon>
        <taxon>Thermoactinomycetaceae</taxon>
        <taxon>Kroppenstedtia</taxon>
    </lineage>
</organism>
<evidence type="ECO:0000256" key="1">
    <source>
        <dbReference type="SAM" id="MobiDB-lite"/>
    </source>
</evidence>
<feature type="compositionally biased region" description="Basic and acidic residues" evidence="1">
    <location>
        <begin position="85"/>
        <end position="100"/>
    </location>
</feature>
<dbReference type="PANTHER" id="PTHR34475">
    <property type="match status" value="1"/>
</dbReference>
<comment type="caution">
    <text evidence="4">The sequence shown here is derived from an EMBL/GenBank/DDBJ whole genome shotgun (WGS) entry which is preliminary data.</text>
</comment>
<dbReference type="Pfam" id="PF13464">
    <property type="entry name" value="RodZ_C"/>
    <property type="match status" value="1"/>
</dbReference>
<evidence type="ECO:0000259" key="3">
    <source>
        <dbReference type="PROSITE" id="PS50943"/>
    </source>
</evidence>
<feature type="compositionally biased region" description="Basic and acidic residues" evidence="1">
    <location>
        <begin position="155"/>
        <end position="178"/>
    </location>
</feature>
<keyword evidence="2" id="KW-1133">Transmembrane helix</keyword>
<keyword evidence="2" id="KW-0812">Transmembrane</keyword>
<dbReference type="InterPro" id="IPR001387">
    <property type="entry name" value="Cro/C1-type_HTH"/>
</dbReference>
<dbReference type="Gene3D" id="1.10.260.40">
    <property type="entry name" value="lambda repressor-like DNA-binding domains"/>
    <property type="match status" value="1"/>
</dbReference>
<feature type="domain" description="HTH cro/C1-type" evidence="3">
    <location>
        <begin position="8"/>
        <end position="39"/>
    </location>
</feature>
<feature type="region of interest" description="Disordered" evidence="1">
    <location>
        <begin position="154"/>
        <end position="178"/>
    </location>
</feature>
<dbReference type="InterPro" id="IPR050400">
    <property type="entry name" value="Bact_Cytoskel_RodZ"/>
</dbReference>
<dbReference type="RefSeq" id="WP_188429344.1">
    <property type="nucleotide sequence ID" value="NZ_BMEX01000001.1"/>
</dbReference>
<dbReference type="EMBL" id="BMEX01000001">
    <property type="protein sequence ID" value="GGA34631.1"/>
    <property type="molecule type" value="Genomic_DNA"/>
</dbReference>
<name>A0ABQ1FZR2_9BACL</name>
<dbReference type="SUPFAM" id="SSF47413">
    <property type="entry name" value="lambda repressor-like DNA-binding domains"/>
    <property type="match status" value="1"/>
</dbReference>
<dbReference type="Pfam" id="PF13413">
    <property type="entry name" value="HTH_25"/>
    <property type="match status" value="1"/>
</dbReference>
<feature type="region of interest" description="Disordered" evidence="1">
    <location>
        <begin position="76"/>
        <end position="100"/>
    </location>
</feature>
<reference evidence="5" key="1">
    <citation type="journal article" date="2019" name="Int. J. Syst. Evol. Microbiol.">
        <title>The Global Catalogue of Microorganisms (GCM) 10K type strain sequencing project: providing services to taxonomists for standard genome sequencing and annotation.</title>
        <authorList>
            <consortium name="The Broad Institute Genomics Platform"/>
            <consortium name="The Broad Institute Genome Sequencing Center for Infectious Disease"/>
            <person name="Wu L."/>
            <person name="Ma J."/>
        </authorList>
    </citation>
    <scope>NUCLEOTIDE SEQUENCE [LARGE SCALE GENOMIC DNA]</scope>
    <source>
        <strain evidence="5">CGMCC 1.12404</strain>
    </source>
</reference>
<dbReference type="InterPro" id="IPR025194">
    <property type="entry name" value="RodZ-like_C"/>
</dbReference>
<accession>A0ABQ1FZR2</accession>
<evidence type="ECO:0000256" key="2">
    <source>
        <dbReference type="SAM" id="Phobius"/>
    </source>
</evidence>
<dbReference type="CDD" id="cd00093">
    <property type="entry name" value="HTH_XRE"/>
    <property type="match status" value="1"/>
</dbReference>
<dbReference type="InterPro" id="IPR010982">
    <property type="entry name" value="Lambda_DNA-bd_dom_sf"/>
</dbReference>
<dbReference type="PANTHER" id="PTHR34475:SF1">
    <property type="entry name" value="CYTOSKELETON PROTEIN RODZ"/>
    <property type="match status" value="1"/>
</dbReference>
<protein>
    <submittedName>
        <fullName evidence="4">XRE family transcriptional regulator</fullName>
    </submittedName>
</protein>
<proteinExistence type="predicted"/>
<dbReference type="SMART" id="SM00530">
    <property type="entry name" value="HTH_XRE"/>
    <property type="match status" value="1"/>
</dbReference>
<gene>
    <name evidence="4" type="ORF">GCM10007416_04380</name>
</gene>
<dbReference type="PROSITE" id="PS50943">
    <property type="entry name" value="HTH_CROC1"/>
    <property type="match status" value="1"/>
</dbReference>
<evidence type="ECO:0000313" key="5">
    <source>
        <dbReference type="Proteomes" id="UP000617979"/>
    </source>
</evidence>
<feature type="transmembrane region" description="Helical" evidence="2">
    <location>
        <begin position="129"/>
        <end position="149"/>
    </location>
</feature>
<keyword evidence="2" id="KW-0472">Membrane</keyword>
<dbReference type="Proteomes" id="UP000617979">
    <property type="component" value="Unassembled WGS sequence"/>
</dbReference>
<sequence length="282" mass="32133">MAKPTDRLRQAREEAGLTMEDVQDRTNIQIRYLQAMEKGDFSLLPGKYYTRAFLRNYAEFLHLDPTPMIHQFEEFQSEADSSPLTEEKKPSPVLSRKERYAADKAEEKKSSLLVRKLLSMFAIPKKGSVWLLVIGLILLIPAVIAYFVFSDDPPEEKKGESTVRAESGRSSEDKKDTSQVRLVKPSETYDYGDVFEVSNAKKVEVTVEADKNTWFRFRPGGPTEKIGEEANLAAGEKKNFEHPEWISLMIGNPNYVKLTVNGHVIDTTEEKNAHAYQLKLKK</sequence>